<dbReference type="AlphaFoldDB" id="M5RLT1"/>
<reference evidence="1 2" key="1">
    <citation type="journal article" date="2013" name="Mar. Genomics">
        <title>Expression of sulfatases in Rhodopirellula baltica and the diversity of sulfatases in the genus Rhodopirellula.</title>
        <authorList>
            <person name="Wegner C.E."/>
            <person name="Richter-Heitmann T."/>
            <person name="Klindworth A."/>
            <person name="Klockow C."/>
            <person name="Richter M."/>
            <person name="Achstetter T."/>
            <person name="Glockner F.O."/>
            <person name="Harder J."/>
        </authorList>
    </citation>
    <scope>NUCLEOTIDE SEQUENCE [LARGE SCALE GENOMIC DNA]</scope>
    <source>
        <strain evidence="1 2">SM1</strain>
    </source>
</reference>
<organism evidence="1 2">
    <name type="scientific">Rhodopirellula maiorica SM1</name>
    <dbReference type="NCBI Taxonomy" id="1265738"/>
    <lineage>
        <taxon>Bacteria</taxon>
        <taxon>Pseudomonadati</taxon>
        <taxon>Planctomycetota</taxon>
        <taxon>Planctomycetia</taxon>
        <taxon>Pirellulales</taxon>
        <taxon>Pirellulaceae</taxon>
        <taxon>Novipirellula</taxon>
    </lineage>
</organism>
<proteinExistence type="predicted"/>
<dbReference type="Proteomes" id="UP000011991">
    <property type="component" value="Unassembled WGS sequence"/>
</dbReference>
<dbReference type="EMBL" id="ANOG01000967">
    <property type="protein sequence ID" value="EMI16327.1"/>
    <property type="molecule type" value="Genomic_DNA"/>
</dbReference>
<evidence type="ECO:0000313" key="2">
    <source>
        <dbReference type="Proteomes" id="UP000011991"/>
    </source>
</evidence>
<keyword evidence="2" id="KW-1185">Reference proteome</keyword>
<dbReference type="PATRIC" id="fig|1265738.3.peg.6727"/>
<evidence type="ECO:0000313" key="1">
    <source>
        <dbReference type="EMBL" id="EMI16327.1"/>
    </source>
</evidence>
<gene>
    <name evidence="1" type="ORF">RMSM_06731</name>
</gene>
<name>M5RLT1_9BACT</name>
<protein>
    <submittedName>
        <fullName evidence="1">Uncharacterized protein</fullName>
    </submittedName>
</protein>
<sequence>MEGAVAHGQPTSPLRQTLLFSKAALNSCIISRKTLQSDAIQAKIPMSRRAG</sequence>
<comment type="caution">
    <text evidence="1">The sequence shown here is derived from an EMBL/GenBank/DDBJ whole genome shotgun (WGS) entry which is preliminary data.</text>
</comment>
<accession>M5RLT1</accession>